<evidence type="ECO:0000313" key="3">
    <source>
        <dbReference type="Proteomes" id="UP000634530"/>
    </source>
</evidence>
<dbReference type="Proteomes" id="UP000634530">
    <property type="component" value="Chromosome"/>
</dbReference>
<feature type="transmembrane region" description="Helical" evidence="1">
    <location>
        <begin position="12"/>
        <end position="35"/>
    </location>
</feature>
<reference evidence="2 3" key="1">
    <citation type="journal article" date="2020" name="Microorganisms">
        <title>Reliable Identification of Environmental Pseudomonas Isolates Using the rpoD Gene.</title>
        <authorList>
            <consortium name="The Broad Institute Genome Sequencing Platform"/>
            <person name="Girard L."/>
            <person name="Lood C."/>
            <person name="Rokni-Zadeh H."/>
            <person name="van Noort V."/>
            <person name="Lavigne R."/>
            <person name="De Mot R."/>
        </authorList>
    </citation>
    <scope>NUCLEOTIDE SEQUENCE [LARGE SCALE GENOMIC DNA]</scope>
    <source>
        <strain evidence="2 3">RW8P3</strain>
    </source>
</reference>
<feature type="transmembrane region" description="Helical" evidence="1">
    <location>
        <begin position="319"/>
        <end position="336"/>
    </location>
</feature>
<reference evidence="2 3" key="2">
    <citation type="journal article" date="2021" name="Microorganisms">
        <title>The Ever-Expanding Pseudomonas Genus: Description of 43 New Species and Partition of the Pseudomonas putida Group.</title>
        <authorList>
            <person name="Girard L."/>
            <person name="Lood C."/>
            <person name="Hofte M."/>
            <person name="Vandamme P."/>
            <person name="Rokni-Zadeh H."/>
            <person name="van Noort V."/>
            <person name="Lavigne R."/>
            <person name="De Mot R."/>
        </authorList>
    </citation>
    <scope>NUCLEOTIDE SEQUENCE [LARGE SCALE GENOMIC DNA]</scope>
    <source>
        <strain evidence="2 3">RW8P3</strain>
    </source>
</reference>
<feature type="transmembrane region" description="Helical" evidence="1">
    <location>
        <begin position="201"/>
        <end position="219"/>
    </location>
</feature>
<sequence length="498" mass="55812">MIWTVSLTPRQRFGFFLVMSLLFVFPLILADYSYIDDNWRLFEAGTGWLAEGRFMMELLYNGLSFTAAAPNIFPLPLLIATLCMALALNRLSLDYFDQPTVVDCLVVLPLLYTPFLLQALSYQYDGAGVLLGIVLVVYSITFRHRLLFLRVLLSAVLLALALGFYQLTINVFVGLCCIEVLRALLDRVALKDILQALARRLLQMLFAALLYFLCVFLFMSHERTSLLPLNAEGLATVASNFLEINRTVAQVLEGGAGWMTLVLLVLCAICLLKVIVHVAASDEGGVARMLRVCLIIGAAFVLFFSLSGAGLFFRDFNDGARTLLGATALLLGLFCLTHRLLREIHPALNCLLIVPVLYMLSFSYAYGRLLVVQKEFENSMTLEVVHDIDRHVALRNLKMIYVQPSDFDLWLPGGERSMALIPALKYVRNINDYLVLPESLQRFGIVSEWLQDPDEMARLAGLQGSGPLIDRRFYAIYSAGDRGYIVFKHVQPPQGQPD</sequence>
<evidence type="ECO:0000313" key="2">
    <source>
        <dbReference type="EMBL" id="QXI27535.1"/>
    </source>
</evidence>
<dbReference type="AlphaFoldDB" id="A0A9E6PJS5"/>
<feature type="transmembrane region" description="Helical" evidence="1">
    <location>
        <begin position="292"/>
        <end position="313"/>
    </location>
</feature>
<keyword evidence="1" id="KW-0812">Transmembrane</keyword>
<feature type="transmembrane region" description="Helical" evidence="1">
    <location>
        <begin position="171"/>
        <end position="189"/>
    </location>
</feature>
<accession>A0A9E6PJS5</accession>
<keyword evidence="3" id="KW-1185">Reference proteome</keyword>
<dbReference type="EMBL" id="CP077093">
    <property type="protein sequence ID" value="QXI27535.1"/>
    <property type="molecule type" value="Genomic_DNA"/>
</dbReference>
<feature type="transmembrane region" description="Helical" evidence="1">
    <location>
        <begin position="256"/>
        <end position="280"/>
    </location>
</feature>
<dbReference type="KEGG" id="pvw:HU752_027110"/>
<dbReference type="Pfam" id="PF14264">
    <property type="entry name" value="Glucos_trans_II"/>
    <property type="match status" value="1"/>
</dbReference>
<gene>
    <name evidence="2" type="ORF">HU752_027110</name>
</gene>
<protein>
    <submittedName>
        <fullName evidence="2">Glucosyltransferase domain-containing protein</fullName>
    </submittedName>
</protein>
<name>A0A9E6PJS5_9PSED</name>
<keyword evidence="1" id="KW-1133">Transmembrane helix</keyword>
<organism evidence="2 3">
    <name type="scientific">Pseudomonas vanderleydeniana</name>
    <dbReference type="NCBI Taxonomy" id="2745495"/>
    <lineage>
        <taxon>Bacteria</taxon>
        <taxon>Pseudomonadati</taxon>
        <taxon>Pseudomonadota</taxon>
        <taxon>Gammaproteobacteria</taxon>
        <taxon>Pseudomonadales</taxon>
        <taxon>Pseudomonadaceae</taxon>
        <taxon>Pseudomonas</taxon>
    </lineage>
</organism>
<proteinExistence type="predicted"/>
<evidence type="ECO:0000256" key="1">
    <source>
        <dbReference type="SAM" id="Phobius"/>
    </source>
</evidence>
<feature type="transmembrane region" description="Helical" evidence="1">
    <location>
        <begin position="123"/>
        <end position="140"/>
    </location>
</feature>
<feature type="transmembrane region" description="Helical" evidence="1">
    <location>
        <begin position="63"/>
        <end position="88"/>
    </location>
</feature>
<feature type="transmembrane region" description="Helical" evidence="1">
    <location>
        <begin position="348"/>
        <end position="367"/>
    </location>
</feature>
<dbReference type="RefSeq" id="WP_186678154.1">
    <property type="nucleotide sequence ID" value="NZ_CP077093.1"/>
</dbReference>
<keyword evidence="1" id="KW-0472">Membrane</keyword>
<dbReference type="InterPro" id="IPR025686">
    <property type="entry name" value="Glucos_trans_II"/>
</dbReference>